<name>A0A559K8G1_9BACL</name>
<organism evidence="1 2">
    <name type="scientific">Paenibacillus cremeus</name>
    <dbReference type="NCBI Taxonomy" id="2163881"/>
    <lineage>
        <taxon>Bacteria</taxon>
        <taxon>Bacillati</taxon>
        <taxon>Bacillota</taxon>
        <taxon>Bacilli</taxon>
        <taxon>Bacillales</taxon>
        <taxon>Paenibacillaceae</taxon>
        <taxon>Paenibacillus</taxon>
    </lineage>
</organism>
<dbReference type="Proteomes" id="UP000317036">
    <property type="component" value="Unassembled WGS sequence"/>
</dbReference>
<evidence type="ECO:0000313" key="2">
    <source>
        <dbReference type="Proteomes" id="UP000317036"/>
    </source>
</evidence>
<protein>
    <submittedName>
        <fullName evidence="1">Uncharacterized protein</fullName>
    </submittedName>
</protein>
<dbReference type="RefSeq" id="WP_144849889.1">
    <property type="nucleotide sequence ID" value="NZ_VNJI01000024.1"/>
</dbReference>
<accession>A0A559K8G1</accession>
<comment type="caution">
    <text evidence="1">The sequence shown here is derived from an EMBL/GenBank/DDBJ whole genome shotgun (WGS) entry which is preliminary data.</text>
</comment>
<evidence type="ECO:0000313" key="1">
    <source>
        <dbReference type="EMBL" id="TVY08373.1"/>
    </source>
</evidence>
<dbReference type="AlphaFoldDB" id="A0A559K8G1"/>
<dbReference type="EMBL" id="VNJI01000024">
    <property type="protein sequence ID" value="TVY08373.1"/>
    <property type="molecule type" value="Genomic_DNA"/>
</dbReference>
<gene>
    <name evidence="1" type="ORF">FPZ49_19210</name>
</gene>
<reference evidence="1 2" key="1">
    <citation type="submission" date="2019-07" db="EMBL/GenBank/DDBJ databases">
        <authorList>
            <person name="Kim J."/>
        </authorList>
    </citation>
    <scope>NUCLEOTIDE SEQUENCE [LARGE SCALE GENOMIC DNA]</scope>
    <source>
        <strain evidence="1 2">JC52</strain>
    </source>
</reference>
<sequence length="63" mass="7194">MGKIYEFAQNSKPVEREKDKDDFYAGMKQYFLTLGIQTAEKLGSSYKCSVSMGCTLAFAKWRP</sequence>
<keyword evidence="2" id="KW-1185">Reference proteome</keyword>
<proteinExistence type="predicted"/>